<dbReference type="RefSeq" id="WP_013239848.1">
    <property type="nucleotide sequence ID" value="NZ_LITQ01000002.1"/>
</dbReference>
<feature type="domain" description="Nitroreductase" evidence="3">
    <location>
        <begin position="99"/>
        <end position="150"/>
    </location>
</feature>
<dbReference type="Gene3D" id="2.20.180.10">
    <property type="entry name" value="putative fmn-dependent nitroreductase like domains"/>
    <property type="match status" value="1"/>
</dbReference>
<evidence type="ECO:0000313" key="4">
    <source>
        <dbReference type="EMBL" id="OAA94727.1"/>
    </source>
</evidence>
<evidence type="ECO:0000313" key="5">
    <source>
        <dbReference type="EMBL" id="OBR93367.1"/>
    </source>
</evidence>
<dbReference type="Gene3D" id="3.40.109.10">
    <property type="entry name" value="NADH Oxidase"/>
    <property type="match status" value="1"/>
</dbReference>
<dbReference type="PATRIC" id="fig|1705578.3.peg.1762"/>
<dbReference type="InterPro" id="IPR023312">
    <property type="entry name" value="Put_nitroreductase_C_bac"/>
</dbReference>
<dbReference type="EMBL" id="LROR01000053">
    <property type="protein sequence ID" value="OBR93367.1"/>
    <property type="molecule type" value="Genomic_DNA"/>
</dbReference>
<evidence type="ECO:0000259" key="3">
    <source>
        <dbReference type="Pfam" id="PF00881"/>
    </source>
</evidence>
<dbReference type="Pfam" id="PF00881">
    <property type="entry name" value="Nitroreductase"/>
    <property type="match status" value="2"/>
</dbReference>
<keyword evidence="7" id="KW-1185">Reference proteome</keyword>
<evidence type="ECO:0000256" key="1">
    <source>
        <dbReference type="ARBA" id="ARBA00007118"/>
    </source>
</evidence>
<dbReference type="EC" id="1.-.-.-" evidence="4 5"/>
<organism evidence="4 6">
    <name type="scientific">Clostridium coskatii</name>
    <dbReference type="NCBI Taxonomy" id="1705578"/>
    <lineage>
        <taxon>Bacteria</taxon>
        <taxon>Bacillati</taxon>
        <taxon>Bacillota</taxon>
        <taxon>Clostridia</taxon>
        <taxon>Eubacteriales</taxon>
        <taxon>Clostridiaceae</taxon>
        <taxon>Clostridium</taxon>
    </lineage>
</organism>
<evidence type="ECO:0000256" key="2">
    <source>
        <dbReference type="ARBA" id="ARBA00023002"/>
    </source>
</evidence>
<comment type="similarity">
    <text evidence="1">Belongs to the nitroreductase family.</text>
</comment>
<reference evidence="5 7" key="2">
    <citation type="journal article" date="2016" name="Front. Microbiol.">
        <title>Industrial Acetogenic Biocatalysts: A Comparative Metabolic and Genomic Analysis.</title>
        <authorList>
            <person name="Bengelsdorf F."/>
            <person name="Poehlein A."/>
            <person name="Sonja S."/>
            <person name="Erz C."/>
            <person name="Hummel T."/>
            <person name="Hoffmeister S."/>
            <person name="Daniel R."/>
            <person name="Durre P."/>
        </authorList>
    </citation>
    <scope>NUCLEOTIDE SEQUENCE [LARGE SCALE GENOMIC DNA]</scope>
    <source>
        <strain evidence="5 7">PTA-10522</strain>
    </source>
</reference>
<evidence type="ECO:0000313" key="7">
    <source>
        <dbReference type="Proteomes" id="UP000093694"/>
    </source>
</evidence>
<evidence type="ECO:0000313" key="6">
    <source>
        <dbReference type="Proteomes" id="UP000077384"/>
    </source>
</evidence>
<protein>
    <submittedName>
        <fullName evidence="4 5">NAD(P)H nitroreductase YodC</fullName>
        <ecNumber evidence="4 5">1.-.-.-</ecNumber>
    </submittedName>
</protein>
<sequence length="190" mass="21415">MIKELVLKNRSCRRFYQNEKITVETLKYLVNLARLSASGSNLQPLKYVISNTEDNNEKIFKTLGWAGYLKDWDGPEEGEKPSGYVVILNDTSISKSPSFDPGIAAQTILLGAVEKGFGGCMLGNVNKKELKSNLNLDEKYEIILVVALGKPKEQVVIEAMDSNNDVKYWRDENKVHHVPKRSLEDIILDI</sequence>
<dbReference type="Proteomes" id="UP000077384">
    <property type="component" value="Unassembled WGS sequence"/>
</dbReference>
<dbReference type="PANTHER" id="PTHR43673:SF10">
    <property type="entry name" value="NADH DEHYDROGENASE_NAD(P)H NITROREDUCTASE XCC3605-RELATED"/>
    <property type="match status" value="1"/>
</dbReference>
<dbReference type="CDD" id="cd02062">
    <property type="entry name" value="Nitro_FMN_reductase"/>
    <property type="match status" value="1"/>
</dbReference>
<dbReference type="EMBL" id="LITQ01000002">
    <property type="protein sequence ID" value="OAA94727.1"/>
    <property type="molecule type" value="Genomic_DNA"/>
</dbReference>
<dbReference type="InterPro" id="IPR029479">
    <property type="entry name" value="Nitroreductase"/>
</dbReference>
<name>A0A166UA08_9CLOT</name>
<dbReference type="GO" id="GO:0016491">
    <property type="term" value="F:oxidoreductase activity"/>
    <property type="evidence" value="ECO:0007669"/>
    <property type="project" value="UniProtKB-KW"/>
</dbReference>
<dbReference type="InterPro" id="IPR000415">
    <property type="entry name" value="Nitroreductase-like"/>
</dbReference>
<accession>A0A166UA08</accession>
<comment type="caution">
    <text evidence="4">The sequence shown here is derived from an EMBL/GenBank/DDBJ whole genome shotgun (WGS) entry which is preliminary data.</text>
</comment>
<dbReference type="PANTHER" id="PTHR43673">
    <property type="entry name" value="NAD(P)H NITROREDUCTASE YDGI-RELATED"/>
    <property type="match status" value="1"/>
</dbReference>
<reference evidence="4 6" key="1">
    <citation type="journal article" date="2015" name="Biotechnol. Bioeng.">
        <title>Genome sequence and phenotypic characterization of Caulobacter segnis.</title>
        <authorList>
            <person name="Patel S."/>
            <person name="Fletcher B."/>
            <person name="Scott D.C."/>
            <person name="Ely B."/>
        </authorList>
    </citation>
    <scope>NUCLEOTIDE SEQUENCE [LARGE SCALE GENOMIC DNA]</scope>
    <source>
        <strain evidence="4 6">PS02</strain>
    </source>
</reference>
<dbReference type="AlphaFoldDB" id="A0A166UA08"/>
<dbReference type="Proteomes" id="UP000093694">
    <property type="component" value="Unassembled WGS sequence"/>
</dbReference>
<dbReference type="SUPFAM" id="SSF55469">
    <property type="entry name" value="FMN-dependent nitroreductase-like"/>
    <property type="match status" value="1"/>
</dbReference>
<proteinExistence type="inferred from homology"/>
<keyword evidence="2 4" id="KW-0560">Oxidoreductase</keyword>
<gene>
    <name evidence="4" type="primary">yodC</name>
    <name evidence="5" type="ORF">CLCOS_24080</name>
    <name evidence="4" type="ORF">WX73_02440</name>
</gene>
<feature type="domain" description="Nitroreductase" evidence="3">
    <location>
        <begin position="10"/>
        <end position="60"/>
    </location>
</feature>